<reference evidence="1 2" key="1">
    <citation type="submission" date="2021-06" db="EMBL/GenBank/DDBJ databases">
        <title>Caerostris extrusa draft genome.</title>
        <authorList>
            <person name="Kono N."/>
            <person name="Arakawa K."/>
        </authorList>
    </citation>
    <scope>NUCLEOTIDE SEQUENCE [LARGE SCALE GENOMIC DNA]</scope>
</reference>
<dbReference type="EMBL" id="BPLR01019105">
    <property type="protein sequence ID" value="GIZ04570.1"/>
    <property type="molecule type" value="Genomic_DNA"/>
</dbReference>
<comment type="caution">
    <text evidence="1">The sequence shown here is derived from an EMBL/GenBank/DDBJ whole genome shotgun (WGS) entry which is preliminary data.</text>
</comment>
<sequence>MESAHGQNVFSFLPPCRLNRLPFEKMMPDSQLNILTAQVDWLSREIKCHSLKVLLFIQYPKRPAFLPLVYVIKEKKKAIGSNGQIR</sequence>
<dbReference type="AlphaFoldDB" id="A0AAV4YEC3"/>
<evidence type="ECO:0000313" key="2">
    <source>
        <dbReference type="Proteomes" id="UP001054945"/>
    </source>
</evidence>
<name>A0AAV4YEC3_CAEEX</name>
<keyword evidence="2" id="KW-1185">Reference proteome</keyword>
<dbReference type="Proteomes" id="UP001054945">
    <property type="component" value="Unassembled WGS sequence"/>
</dbReference>
<evidence type="ECO:0000313" key="1">
    <source>
        <dbReference type="EMBL" id="GIZ04570.1"/>
    </source>
</evidence>
<protein>
    <submittedName>
        <fullName evidence="1">Uncharacterized protein</fullName>
    </submittedName>
</protein>
<proteinExistence type="predicted"/>
<accession>A0AAV4YEC3</accession>
<organism evidence="1 2">
    <name type="scientific">Caerostris extrusa</name>
    <name type="common">Bark spider</name>
    <name type="synonym">Caerostris bankana</name>
    <dbReference type="NCBI Taxonomy" id="172846"/>
    <lineage>
        <taxon>Eukaryota</taxon>
        <taxon>Metazoa</taxon>
        <taxon>Ecdysozoa</taxon>
        <taxon>Arthropoda</taxon>
        <taxon>Chelicerata</taxon>
        <taxon>Arachnida</taxon>
        <taxon>Araneae</taxon>
        <taxon>Araneomorphae</taxon>
        <taxon>Entelegynae</taxon>
        <taxon>Araneoidea</taxon>
        <taxon>Araneidae</taxon>
        <taxon>Caerostris</taxon>
    </lineage>
</organism>
<gene>
    <name evidence="1" type="ORF">CEXT_807891</name>
</gene>